<keyword evidence="2" id="KW-0012">Acyltransferase</keyword>
<keyword evidence="3" id="KW-1185">Reference proteome</keyword>
<dbReference type="SUPFAM" id="SSF55729">
    <property type="entry name" value="Acyl-CoA N-acyltransferases (Nat)"/>
    <property type="match status" value="1"/>
</dbReference>
<dbReference type="EMBL" id="JBHTLJ010000002">
    <property type="protein sequence ID" value="MFD1162253.1"/>
    <property type="molecule type" value="Genomic_DNA"/>
</dbReference>
<comment type="caution">
    <text evidence="2">The sequence shown here is derived from an EMBL/GenBank/DDBJ whole genome shotgun (WGS) entry which is preliminary data.</text>
</comment>
<dbReference type="Gene3D" id="3.40.630.30">
    <property type="match status" value="1"/>
</dbReference>
<accession>A0ABW3RBJ6</accession>
<dbReference type="InterPro" id="IPR016181">
    <property type="entry name" value="Acyl_CoA_acyltransferase"/>
</dbReference>
<name>A0ABW3RBJ6_9FLAO</name>
<sequence length="390" mass="45753">MALLNKEDFYNTFFQKDKISPVFSKLFYKYNNSKFYNSESTEINKDKPKVNFISLFPQYLYPEIANINNVTVKKVQQKKLDGFAILIDGVKNADTYLVNTFKSSTRGPIKKKIKRLESCFNIHYKMFYGDITEVDYNVIMPQLKTMIKRRFIQRNNTNEALGKWDSYLNTTLSQIKTKEASLFVLYSDNEIIGISLNYHINKVFIGHIIAYNIDYSKFGIGNTIVYKLLEWSIKNDYAIFDMGNGALDYKRIWSNLSYNYEYYIVYKKSSFLALFFGQLQVFKVQFKNLLKKYNVVDNFRKIKAYLLGKNKQDVNLQKSLSFEEIKAEVFKQLKLTKIEFHNVANNLLKKAVIDFTFAHQDHINDIEVFKVDNSTFIIKGTSSTQKVIID</sequence>
<dbReference type="Pfam" id="PF13480">
    <property type="entry name" value="Acetyltransf_6"/>
    <property type="match status" value="1"/>
</dbReference>
<dbReference type="Proteomes" id="UP001597163">
    <property type="component" value="Unassembled WGS sequence"/>
</dbReference>
<evidence type="ECO:0000313" key="2">
    <source>
        <dbReference type="EMBL" id="MFD1162253.1"/>
    </source>
</evidence>
<evidence type="ECO:0000313" key="3">
    <source>
        <dbReference type="Proteomes" id="UP001597163"/>
    </source>
</evidence>
<keyword evidence="2" id="KW-0808">Transferase</keyword>
<feature type="domain" description="BioF2-like acetyltransferase" evidence="1">
    <location>
        <begin position="104"/>
        <end position="251"/>
    </location>
</feature>
<evidence type="ECO:0000259" key="1">
    <source>
        <dbReference type="Pfam" id="PF13480"/>
    </source>
</evidence>
<gene>
    <name evidence="2" type="ORF">ACFQ2E_07480</name>
</gene>
<dbReference type="RefSeq" id="WP_311938428.1">
    <property type="nucleotide sequence ID" value="NZ_JAVSCK010000002.1"/>
</dbReference>
<organism evidence="2 3">
    <name type="scientific">Hwangdonia seohaensis</name>
    <dbReference type="NCBI Taxonomy" id="1240727"/>
    <lineage>
        <taxon>Bacteria</taxon>
        <taxon>Pseudomonadati</taxon>
        <taxon>Bacteroidota</taxon>
        <taxon>Flavobacteriia</taxon>
        <taxon>Flavobacteriales</taxon>
        <taxon>Flavobacteriaceae</taxon>
        <taxon>Hwangdonia</taxon>
    </lineage>
</organism>
<proteinExistence type="predicted"/>
<reference evidence="3" key="1">
    <citation type="journal article" date="2019" name="Int. J. Syst. Evol. Microbiol.">
        <title>The Global Catalogue of Microorganisms (GCM) 10K type strain sequencing project: providing services to taxonomists for standard genome sequencing and annotation.</title>
        <authorList>
            <consortium name="The Broad Institute Genomics Platform"/>
            <consortium name="The Broad Institute Genome Sequencing Center for Infectious Disease"/>
            <person name="Wu L."/>
            <person name="Ma J."/>
        </authorList>
    </citation>
    <scope>NUCLEOTIDE SEQUENCE [LARGE SCALE GENOMIC DNA]</scope>
    <source>
        <strain evidence="3">CCUG 63246</strain>
    </source>
</reference>
<dbReference type="EC" id="2.3.1.-" evidence="2"/>
<dbReference type="InterPro" id="IPR038740">
    <property type="entry name" value="BioF2-like_GNAT_dom"/>
</dbReference>
<protein>
    <submittedName>
        <fullName evidence="2">GNAT family N-acetyltransferase</fullName>
        <ecNumber evidence="2">2.3.1.-</ecNumber>
    </submittedName>
</protein>
<dbReference type="GO" id="GO:0016746">
    <property type="term" value="F:acyltransferase activity"/>
    <property type="evidence" value="ECO:0007669"/>
    <property type="project" value="UniProtKB-KW"/>
</dbReference>